<evidence type="ECO:0000313" key="3">
    <source>
        <dbReference type="Proteomes" id="UP000234166"/>
    </source>
</evidence>
<gene>
    <name evidence="1" type="ORF">XAP6984_1230081</name>
    <name evidence="2" type="ORF">XAP7430_1200081</name>
</gene>
<protein>
    <submittedName>
        <fullName evidence="2">Uncharacterized protein</fullName>
    </submittedName>
</protein>
<dbReference type="Proteomes" id="UP000234181">
    <property type="component" value="Unassembled WGS sequence"/>
</dbReference>
<evidence type="ECO:0000313" key="1">
    <source>
        <dbReference type="EMBL" id="SON76653.1"/>
    </source>
</evidence>
<evidence type="ECO:0000313" key="4">
    <source>
        <dbReference type="Proteomes" id="UP000234181"/>
    </source>
</evidence>
<dbReference type="AlphaFoldDB" id="A0AB38DWS3"/>
<organism evidence="2 3">
    <name type="scientific">Xanthomonas campestris pv. phaseoli</name>
    <dbReference type="NCBI Taxonomy" id="317013"/>
    <lineage>
        <taxon>Bacteria</taxon>
        <taxon>Pseudomonadati</taxon>
        <taxon>Pseudomonadota</taxon>
        <taxon>Gammaproteobacteria</taxon>
        <taxon>Lysobacterales</taxon>
        <taxon>Lysobacteraceae</taxon>
        <taxon>Xanthomonas</taxon>
    </lineage>
</organism>
<reference evidence="3 4" key="1">
    <citation type="submission" date="2017-10" db="EMBL/GenBank/DDBJ databases">
        <authorList>
            <person name="Regsiter A."/>
            <person name="William W."/>
        </authorList>
    </citation>
    <scope>NUCLEOTIDE SEQUENCE [LARGE SCALE GENOMIC DNA]</scope>
    <source>
        <strain evidence="1 4">CFBP6984</strain>
        <strain evidence="2 3">CFBP7430</strain>
    </source>
</reference>
<name>A0AB38DWS3_XANCH</name>
<evidence type="ECO:0000313" key="2">
    <source>
        <dbReference type="EMBL" id="SON81900.1"/>
    </source>
</evidence>
<comment type="caution">
    <text evidence="2">The sequence shown here is derived from an EMBL/GenBank/DDBJ whole genome shotgun (WGS) entry which is preliminary data.</text>
</comment>
<sequence>MGIRDWLEAECCAIASNSPLAISNSKSRFCESPIPALQRYCESQIPNNQSQPVSAAAGSVA</sequence>
<accession>A0AB38DWS3</accession>
<keyword evidence="4" id="KW-1185">Reference proteome</keyword>
<dbReference type="EMBL" id="OCYS01000025">
    <property type="protein sequence ID" value="SON81900.1"/>
    <property type="molecule type" value="Genomic_DNA"/>
</dbReference>
<dbReference type="Proteomes" id="UP000234166">
    <property type="component" value="Unassembled WGS sequence"/>
</dbReference>
<dbReference type="EMBL" id="OCYT01000028">
    <property type="protein sequence ID" value="SON76653.1"/>
    <property type="molecule type" value="Genomic_DNA"/>
</dbReference>
<proteinExistence type="predicted"/>